<dbReference type="AlphaFoldDB" id="A0A840YG08"/>
<comment type="caution">
    <text evidence="3">The sequence shown here is derived from an EMBL/GenBank/DDBJ whole genome shotgun (WGS) entry which is preliminary data.</text>
</comment>
<dbReference type="Gene3D" id="3.30.1150.10">
    <property type="match status" value="1"/>
</dbReference>
<organism evidence="3 4">
    <name type="scientific">Sphingomonas xinjiangensis</name>
    <dbReference type="NCBI Taxonomy" id="643568"/>
    <lineage>
        <taxon>Bacteria</taxon>
        <taxon>Pseudomonadati</taxon>
        <taxon>Pseudomonadota</taxon>
        <taxon>Alphaproteobacteria</taxon>
        <taxon>Sphingomonadales</taxon>
        <taxon>Sphingomonadaceae</taxon>
        <taxon>Sphingomonas</taxon>
    </lineage>
</organism>
<feature type="compositionally biased region" description="Pro residues" evidence="1">
    <location>
        <begin position="83"/>
        <end position="138"/>
    </location>
</feature>
<accession>A0A840YG08</accession>
<protein>
    <submittedName>
        <fullName evidence="3">Outer membrane biosynthesis protein TonB</fullName>
    </submittedName>
</protein>
<dbReference type="RefSeq" id="WP_343056956.1">
    <property type="nucleotide sequence ID" value="NZ_JACIJF010000009.1"/>
</dbReference>
<name>A0A840YG08_9SPHN</name>
<dbReference type="Proteomes" id="UP000527143">
    <property type="component" value="Unassembled WGS sequence"/>
</dbReference>
<evidence type="ECO:0000256" key="1">
    <source>
        <dbReference type="SAM" id="MobiDB-lite"/>
    </source>
</evidence>
<reference evidence="3 4" key="1">
    <citation type="submission" date="2020-08" db="EMBL/GenBank/DDBJ databases">
        <title>Genomic Encyclopedia of Type Strains, Phase IV (KMG-IV): sequencing the most valuable type-strain genomes for metagenomic binning, comparative biology and taxonomic classification.</title>
        <authorList>
            <person name="Goeker M."/>
        </authorList>
    </citation>
    <scope>NUCLEOTIDE SEQUENCE [LARGE SCALE GENOMIC DNA]</scope>
    <source>
        <strain evidence="3 4">DSM 26736</strain>
    </source>
</reference>
<evidence type="ECO:0000256" key="2">
    <source>
        <dbReference type="SAM" id="Phobius"/>
    </source>
</evidence>
<evidence type="ECO:0000313" key="3">
    <source>
        <dbReference type="EMBL" id="MBB5711764.1"/>
    </source>
</evidence>
<dbReference type="EMBL" id="JACIJF010000009">
    <property type="protein sequence ID" value="MBB5711764.1"/>
    <property type="molecule type" value="Genomic_DNA"/>
</dbReference>
<feature type="transmembrane region" description="Helical" evidence="2">
    <location>
        <begin position="9"/>
        <end position="31"/>
    </location>
</feature>
<keyword evidence="2" id="KW-0812">Transmembrane</keyword>
<feature type="region of interest" description="Disordered" evidence="1">
    <location>
        <begin position="56"/>
        <end position="219"/>
    </location>
</feature>
<sequence>MGLTRGEAVALGVAAAGHVLLFGVLSVGFLATPNPEKLEPQPIEVTLADEVALTSAAPEISSEAPAAKKSPVEAPLEADTAPQPAPEPEPLPPEPQPAPAPQPQPKPAPPKPAPPKPAPAKPQPAKPQPKPQPKPAPKAAPAKPSKPAPAARAKPAKAAPATPTRTAAAGKPKATKPAGAAPAKARGPVKPSGRLEGLDLGASDRPSPSKSNAAPAQRMSTQAAANIGSAIQRQVQPCADRQVSPGPGAEKIRAVVNLRLNRDGTLAAPPRIVGHDGVDDSNERYVRRVDDAVKAIFAGCSPLKNMPEELYDVPNGWKSFTLRYRLKS</sequence>
<feature type="compositionally biased region" description="Polar residues" evidence="1">
    <location>
        <begin position="206"/>
        <end position="219"/>
    </location>
</feature>
<keyword evidence="4" id="KW-1185">Reference proteome</keyword>
<keyword evidence="2" id="KW-0472">Membrane</keyword>
<dbReference type="PRINTS" id="PR01217">
    <property type="entry name" value="PRICHEXTENSN"/>
</dbReference>
<evidence type="ECO:0000313" key="4">
    <source>
        <dbReference type="Proteomes" id="UP000527143"/>
    </source>
</evidence>
<feature type="compositionally biased region" description="Low complexity" evidence="1">
    <location>
        <begin position="56"/>
        <end position="67"/>
    </location>
</feature>
<keyword evidence="2" id="KW-1133">Transmembrane helix</keyword>
<feature type="compositionally biased region" description="Low complexity" evidence="1">
    <location>
        <begin position="139"/>
        <end position="191"/>
    </location>
</feature>
<gene>
    <name evidence="3" type="ORF">FHT02_003015</name>
</gene>
<proteinExistence type="predicted"/>